<dbReference type="Proteomes" id="UP000054653">
    <property type="component" value="Unassembled WGS sequence"/>
</dbReference>
<organism evidence="1 2">
    <name type="scientific">Trichinella britovi</name>
    <name type="common">Parasitic roundworm</name>
    <dbReference type="NCBI Taxonomy" id="45882"/>
    <lineage>
        <taxon>Eukaryota</taxon>
        <taxon>Metazoa</taxon>
        <taxon>Ecdysozoa</taxon>
        <taxon>Nematoda</taxon>
        <taxon>Enoplea</taxon>
        <taxon>Dorylaimia</taxon>
        <taxon>Trichinellida</taxon>
        <taxon>Trichinellidae</taxon>
        <taxon>Trichinella</taxon>
    </lineage>
</organism>
<comment type="caution">
    <text evidence="1">The sequence shown here is derived from an EMBL/GenBank/DDBJ whole genome shotgun (WGS) entry which is preliminary data.</text>
</comment>
<accession>A0A0V1AIL4</accession>
<gene>
    <name evidence="1" type="ORF">T03_8343</name>
</gene>
<evidence type="ECO:0000313" key="2">
    <source>
        <dbReference type="Proteomes" id="UP000054653"/>
    </source>
</evidence>
<evidence type="ECO:0000313" key="1">
    <source>
        <dbReference type="EMBL" id="KRY24067.1"/>
    </source>
</evidence>
<reference evidence="1 2" key="1">
    <citation type="submission" date="2015-01" db="EMBL/GenBank/DDBJ databases">
        <title>Evolution of Trichinella species and genotypes.</title>
        <authorList>
            <person name="Korhonen P.K."/>
            <person name="Edoardo P."/>
            <person name="Giuseppe L.R."/>
            <person name="Gasser R.B."/>
        </authorList>
    </citation>
    <scope>NUCLEOTIDE SEQUENCE [LARGE SCALE GENOMIC DNA]</scope>
    <source>
        <strain evidence="1">ISS120</strain>
    </source>
</reference>
<protein>
    <submittedName>
        <fullName evidence="1">Uncharacterized protein</fullName>
    </submittedName>
</protein>
<dbReference type="AlphaFoldDB" id="A0A0V1AIL4"/>
<sequence length="32" mass="3767">MKSYTIPLDKLHPETLTSVEIHLYDDTFMEAK</sequence>
<name>A0A0V1AIL4_TRIBR</name>
<dbReference type="EMBL" id="JYDI01003381">
    <property type="protein sequence ID" value="KRY24067.1"/>
    <property type="molecule type" value="Genomic_DNA"/>
</dbReference>
<keyword evidence="2" id="KW-1185">Reference proteome</keyword>
<proteinExistence type="predicted"/>